<evidence type="ECO:0000256" key="5">
    <source>
        <dbReference type="ARBA" id="ARBA00022989"/>
    </source>
</evidence>
<comment type="function">
    <text evidence="7">Required for the insertion and/or proper folding and/or complex formation of integral membrane proteins into the membrane. Involved in integration of membrane proteins that insert both dependently and independently of the Sec translocase complex, as well as at least some lipoproteins. Aids folding of multispanning membrane proteins.</text>
</comment>
<name>A0ABY4LBJ4_THEAE</name>
<evidence type="ECO:0000256" key="8">
    <source>
        <dbReference type="ARBA" id="ARBA00026028"/>
    </source>
</evidence>
<evidence type="ECO:0000256" key="13">
    <source>
        <dbReference type="SAM" id="Phobius"/>
    </source>
</evidence>
<evidence type="ECO:0000313" key="15">
    <source>
        <dbReference type="EMBL" id="UPT23613.1"/>
    </source>
</evidence>
<protein>
    <recommendedName>
        <fullName evidence="3">Membrane protein insertase YidC</fullName>
    </recommendedName>
    <alternativeName>
        <fullName evidence="11">Foldase YidC</fullName>
    </alternativeName>
    <alternativeName>
        <fullName evidence="10">Membrane integrase YidC</fullName>
    </alternativeName>
    <alternativeName>
        <fullName evidence="9">Membrane protein YidC</fullName>
    </alternativeName>
</protein>
<evidence type="ECO:0000256" key="7">
    <source>
        <dbReference type="ARBA" id="ARBA00025034"/>
    </source>
</evidence>
<evidence type="ECO:0000256" key="12">
    <source>
        <dbReference type="RuleBase" id="RU003945"/>
    </source>
</evidence>
<dbReference type="PANTHER" id="PTHR12428">
    <property type="entry name" value="OXA1"/>
    <property type="match status" value="1"/>
</dbReference>
<keyword evidence="5 13" id="KW-1133">Transmembrane helix</keyword>
<evidence type="ECO:0000256" key="9">
    <source>
        <dbReference type="ARBA" id="ARBA00031538"/>
    </source>
</evidence>
<evidence type="ECO:0000256" key="6">
    <source>
        <dbReference type="ARBA" id="ARBA00023136"/>
    </source>
</evidence>
<feature type="domain" description="Membrane insertase YidC/Oxa/ALB C-terminal" evidence="14">
    <location>
        <begin position="34"/>
        <end position="235"/>
    </location>
</feature>
<evidence type="ECO:0000256" key="2">
    <source>
        <dbReference type="ARBA" id="ARBA00010527"/>
    </source>
</evidence>
<dbReference type="NCBIfam" id="TIGR03592">
    <property type="entry name" value="yidC_oxa1_cterm"/>
    <property type="match status" value="1"/>
</dbReference>
<accession>A0ABY4LBJ4</accession>
<evidence type="ECO:0000313" key="16">
    <source>
        <dbReference type="Proteomes" id="UP000832041"/>
    </source>
</evidence>
<dbReference type="InterPro" id="IPR001708">
    <property type="entry name" value="YidC/ALB3/OXA1/COX18"/>
</dbReference>
<comment type="subunit">
    <text evidence="8">Interacts with the Sec translocase complex via SecD. Specifically interacts with transmembrane segments of nascent integral membrane proteins during membrane integration.</text>
</comment>
<proteinExistence type="inferred from homology"/>
<feature type="transmembrane region" description="Helical" evidence="13">
    <location>
        <begin position="147"/>
        <end position="172"/>
    </location>
</feature>
<gene>
    <name evidence="15" type="primary">yidC</name>
    <name evidence="15" type="ORF">FOF52_18480</name>
</gene>
<dbReference type="Pfam" id="PF02096">
    <property type="entry name" value="60KD_IMP"/>
    <property type="match status" value="1"/>
</dbReference>
<evidence type="ECO:0000256" key="10">
    <source>
        <dbReference type="ARBA" id="ARBA00033245"/>
    </source>
</evidence>
<dbReference type="EMBL" id="CP051627">
    <property type="protein sequence ID" value="UPT23613.1"/>
    <property type="molecule type" value="Genomic_DNA"/>
</dbReference>
<dbReference type="PANTHER" id="PTHR12428:SF65">
    <property type="entry name" value="CYTOCHROME C OXIDASE ASSEMBLY PROTEIN COX18, MITOCHONDRIAL"/>
    <property type="match status" value="1"/>
</dbReference>
<dbReference type="Proteomes" id="UP000832041">
    <property type="component" value="Chromosome"/>
</dbReference>
<dbReference type="InterPro" id="IPR028055">
    <property type="entry name" value="YidC/Oxa/ALB_C"/>
</dbReference>
<keyword evidence="6 13" id="KW-0472">Membrane</keyword>
<comment type="subcellular location">
    <subcellularLocation>
        <location evidence="1 12">Membrane</location>
        <topology evidence="1 12">Multi-pass membrane protein</topology>
    </subcellularLocation>
</comment>
<feature type="transmembrane region" description="Helical" evidence="13">
    <location>
        <begin position="32"/>
        <end position="53"/>
    </location>
</feature>
<keyword evidence="16" id="KW-1185">Reference proteome</keyword>
<comment type="similarity">
    <text evidence="2">Belongs to the OXA1/ALB3/YidC family. Type 1 subfamily.</text>
</comment>
<evidence type="ECO:0000256" key="3">
    <source>
        <dbReference type="ARBA" id="ARBA00015325"/>
    </source>
</evidence>
<evidence type="ECO:0000256" key="11">
    <source>
        <dbReference type="ARBA" id="ARBA00033342"/>
    </source>
</evidence>
<evidence type="ECO:0000259" key="14">
    <source>
        <dbReference type="Pfam" id="PF02096"/>
    </source>
</evidence>
<sequence>MFGPFTAVLAAAHTLTMTVSDALAPFLGTASAAAAVACLTLGVRLLLLPLSYLQVRGEKTRARLAPRLAALRERHGRDPERLVAETRELYAREGTSPFAGCLPALAQAPVFTVLYGLFTIPEIDGAANALLALPLAGAPLGTTLPQAVAGGAAGSVPVFLVLLALLAALAWATRRWLTLPALVQQASGGPQAPAPGLLTYLPFTTVLVAVFAPLAAGIYLAASTAWTLLERLALRRLVRVG</sequence>
<feature type="transmembrane region" description="Helical" evidence="13">
    <location>
        <begin position="206"/>
        <end position="229"/>
    </location>
</feature>
<evidence type="ECO:0000256" key="4">
    <source>
        <dbReference type="ARBA" id="ARBA00022692"/>
    </source>
</evidence>
<reference evidence="15 16" key="1">
    <citation type="submission" date="2020-04" db="EMBL/GenBank/DDBJ databases">
        <title>Thermobifida alba genome sequencing and assembly.</title>
        <authorList>
            <person name="Luzics S."/>
            <person name="Horvath B."/>
            <person name="Nagy I."/>
            <person name="Toth A."/>
            <person name="Nagy I."/>
            <person name="Kukolya J."/>
        </authorList>
    </citation>
    <scope>NUCLEOTIDE SEQUENCE [LARGE SCALE GENOMIC DNA]</scope>
    <source>
        <strain evidence="15 16">DSM 43795</strain>
    </source>
</reference>
<organism evidence="15 16">
    <name type="scientific">Thermobifida alba</name>
    <name type="common">Thermomonospora alba</name>
    <dbReference type="NCBI Taxonomy" id="53522"/>
    <lineage>
        <taxon>Bacteria</taxon>
        <taxon>Bacillati</taxon>
        <taxon>Actinomycetota</taxon>
        <taxon>Actinomycetes</taxon>
        <taxon>Streptosporangiales</taxon>
        <taxon>Nocardiopsidaceae</taxon>
        <taxon>Thermobifida</taxon>
    </lineage>
</organism>
<keyword evidence="4 12" id="KW-0812">Transmembrane</keyword>
<evidence type="ECO:0000256" key="1">
    <source>
        <dbReference type="ARBA" id="ARBA00004141"/>
    </source>
</evidence>